<evidence type="ECO:0000313" key="3">
    <source>
        <dbReference type="EMBL" id="NEC00937.1"/>
    </source>
</evidence>
<keyword evidence="1" id="KW-0472">Membrane</keyword>
<sequence>MAEGQWSPGRKEADADEFRPVLDIVEPARQRRLTVLLRLLLLIPHFVVLFVLHIAAFFTVIVGWFAALVLGRLPDPVFRFLTGVLGYDMRVSASDMLLIDRYPPFALTPPADYPVRIEVRPTPLNRLAVLFRFFLMIPAAIVQSLAVYGWWALAFVWWLITLCLGRMPRPLFEATAATLRYRMRFSAYVMMLTPAYPKGLFGDDDLAVAPERARSATRPLVLSSAAKWLVVLFLVLGLAGHVISSVTASTTDDIDDTYDTRLVGP</sequence>
<comment type="caution">
    <text evidence="2">The sequence shown here is derived from an EMBL/GenBank/DDBJ whole genome shotgun (WGS) entry which is preliminary data.</text>
</comment>
<dbReference type="Pfam" id="PF14333">
    <property type="entry name" value="DUF4389"/>
    <property type="match status" value="2"/>
</dbReference>
<protein>
    <submittedName>
        <fullName evidence="2">DUF4389 domain-containing protein</fullName>
    </submittedName>
</protein>
<organism evidence="2">
    <name type="scientific">Streptomyces anulatus</name>
    <name type="common">Streptomyces chrysomallus</name>
    <dbReference type="NCBI Taxonomy" id="1892"/>
    <lineage>
        <taxon>Bacteria</taxon>
        <taxon>Bacillati</taxon>
        <taxon>Actinomycetota</taxon>
        <taxon>Actinomycetes</taxon>
        <taxon>Kitasatosporales</taxon>
        <taxon>Streptomycetaceae</taxon>
        <taxon>Streptomyces</taxon>
    </lineage>
</organism>
<dbReference type="InterPro" id="IPR025498">
    <property type="entry name" value="DUF4389"/>
</dbReference>
<keyword evidence="1" id="KW-1133">Transmembrane helix</keyword>
<reference evidence="2 4" key="1">
    <citation type="submission" date="2020-01" db="EMBL/GenBank/DDBJ databases">
        <title>Insect and environment-associated Actinomycetes.</title>
        <authorList>
            <person name="Currrie C."/>
            <person name="Chevrette M."/>
            <person name="Carlson C."/>
            <person name="Stubbendieck R."/>
            <person name="Wendt-Pienkowski E."/>
        </authorList>
    </citation>
    <scope>NUCLEOTIDE SEQUENCE</scope>
    <source>
        <strain evidence="2">SID505</strain>
        <strain evidence="3 4">SID7903</strain>
    </source>
</reference>
<dbReference type="AlphaFoldDB" id="A0A6G3T1F6"/>
<feature type="transmembrane region" description="Helical" evidence="1">
    <location>
        <begin position="220"/>
        <end position="243"/>
    </location>
</feature>
<gene>
    <name evidence="2" type="ORF">G3I43_33885</name>
    <name evidence="3" type="ORF">G3I58_23560</name>
</gene>
<dbReference type="Proteomes" id="UP000470951">
    <property type="component" value="Unassembled WGS sequence"/>
</dbReference>
<proteinExistence type="predicted"/>
<dbReference type="EMBL" id="JAAGMK010000951">
    <property type="protein sequence ID" value="NEB89116.1"/>
    <property type="molecule type" value="Genomic_DNA"/>
</dbReference>
<evidence type="ECO:0000313" key="2">
    <source>
        <dbReference type="EMBL" id="NEB89116.1"/>
    </source>
</evidence>
<dbReference type="RefSeq" id="WP_047174990.1">
    <property type="nucleotide sequence ID" value="NZ_CBDRIV010000074.1"/>
</dbReference>
<accession>A0A6G3T1F6</accession>
<name>A0A6G3T1F6_STRAQ</name>
<feature type="transmembrane region" description="Helical" evidence="1">
    <location>
        <begin position="39"/>
        <end position="67"/>
    </location>
</feature>
<keyword evidence="1" id="KW-0812">Transmembrane</keyword>
<feature type="transmembrane region" description="Helical" evidence="1">
    <location>
        <begin position="133"/>
        <end position="160"/>
    </location>
</feature>
<evidence type="ECO:0000313" key="4">
    <source>
        <dbReference type="Proteomes" id="UP000470951"/>
    </source>
</evidence>
<evidence type="ECO:0000256" key="1">
    <source>
        <dbReference type="SAM" id="Phobius"/>
    </source>
</evidence>
<dbReference type="EMBL" id="JAAGMS010000262">
    <property type="protein sequence ID" value="NEC00937.1"/>
    <property type="molecule type" value="Genomic_DNA"/>
</dbReference>